<dbReference type="InterPro" id="IPR000281">
    <property type="entry name" value="HTH_RpiR"/>
</dbReference>
<gene>
    <name evidence="6" type="ORF">PBAT_06465</name>
</gene>
<dbReference type="SUPFAM" id="SSF46689">
    <property type="entry name" value="Homeodomain-like"/>
    <property type="match status" value="1"/>
</dbReference>
<name>A0A168Q378_9BACL</name>
<dbReference type="PROSITE" id="PS51071">
    <property type="entry name" value="HTH_RPIR"/>
    <property type="match status" value="1"/>
</dbReference>
<dbReference type="GO" id="GO:1901135">
    <property type="term" value="P:carbohydrate derivative metabolic process"/>
    <property type="evidence" value="ECO:0007669"/>
    <property type="project" value="InterPro"/>
</dbReference>
<dbReference type="Proteomes" id="UP000077355">
    <property type="component" value="Unassembled WGS sequence"/>
</dbReference>
<dbReference type="GO" id="GO:0003677">
    <property type="term" value="F:DNA binding"/>
    <property type="evidence" value="ECO:0007669"/>
    <property type="project" value="UniProtKB-KW"/>
</dbReference>
<dbReference type="EMBL" id="LVJI01000007">
    <property type="protein sequence ID" value="OAB47340.1"/>
    <property type="molecule type" value="Genomic_DNA"/>
</dbReference>
<evidence type="ECO:0000259" key="4">
    <source>
        <dbReference type="PROSITE" id="PS51071"/>
    </source>
</evidence>
<feature type="domain" description="SIS" evidence="5">
    <location>
        <begin position="119"/>
        <end position="256"/>
    </location>
</feature>
<sequence length="278" mass="31145">MNKLEFEIPFNQMSKSQQRIADFIVKSPERIPFYTEEDIATKAGVSIATVSRFWRSVGYDNLKSFKKYLQETQHSTPARKMQHVLDKTENEVVVQMITSAAVNLEETAKRISLQAFDQAVEALIVADKIYVHGPGSTSCLSDLLRFRLNRIGMEVRIMAQSGHELLESLVHAGPNDVVLFFGFVRKSPEATVILDQASESGYTTILITDLLLSDMIDDSDIVLQVDRGDRDAFHSLVAPMTIVESLSVSLAGQRGESAMEKLQQLHAMRKHYASLLPK</sequence>
<dbReference type="Gene3D" id="3.40.50.10490">
    <property type="entry name" value="Glucose-6-phosphate isomerase like protein, domain 1"/>
    <property type="match status" value="1"/>
</dbReference>
<dbReference type="InterPro" id="IPR047640">
    <property type="entry name" value="RpiR-like"/>
</dbReference>
<dbReference type="PROSITE" id="PS51464">
    <property type="entry name" value="SIS"/>
    <property type="match status" value="1"/>
</dbReference>
<dbReference type="InterPro" id="IPR009057">
    <property type="entry name" value="Homeodomain-like_sf"/>
</dbReference>
<dbReference type="Pfam" id="PF01380">
    <property type="entry name" value="SIS"/>
    <property type="match status" value="1"/>
</dbReference>
<dbReference type="InterPro" id="IPR046348">
    <property type="entry name" value="SIS_dom_sf"/>
</dbReference>
<feature type="domain" description="HTH rpiR-type" evidence="4">
    <location>
        <begin position="1"/>
        <end position="76"/>
    </location>
</feature>
<protein>
    <recommendedName>
        <fullName evidence="8">RpiR family transcriptional regulator</fullName>
    </recommendedName>
</protein>
<dbReference type="GO" id="GO:0097367">
    <property type="term" value="F:carbohydrate derivative binding"/>
    <property type="evidence" value="ECO:0007669"/>
    <property type="project" value="InterPro"/>
</dbReference>
<reference evidence="6 7" key="1">
    <citation type="submission" date="2016-03" db="EMBL/GenBank/DDBJ databases">
        <title>Draft genome sequence of Paenibacillus antarcticus CECT 5836.</title>
        <authorList>
            <person name="Shin S.-K."/>
            <person name="Yi H."/>
        </authorList>
    </citation>
    <scope>NUCLEOTIDE SEQUENCE [LARGE SCALE GENOMIC DNA]</scope>
    <source>
        <strain evidence="6 7">CECT 5836</strain>
    </source>
</reference>
<accession>A0A168Q378</accession>
<organism evidence="6 7">
    <name type="scientific">Paenibacillus antarcticus</name>
    <dbReference type="NCBI Taxonomy" id="253703"/>
    <lineage>
        <taxon>Bacteria</taxon>
        <taxon>Bacillati</taxon>
        <taxon>Bacillota</taxon>
        <taxon>Bacilli</taxon>
        <taxon>Bacillales</taxon>
        <taxon>Paenibacillaceae</taxon>
        <taxon>Paenibacillus</taxon>
    </lineage>
</organism>
<keyword evidence="7" id="KW-1185">Reference proteome</keyword>
<dbReference type="Gene3D" id="1.10.10.10">
    <property type="entry name" value="Winged helix-like DNA-binding domain superfamily/Winged helix DNA-binding domain"/>
    <property type="match status" value="1"/>
</dbReference>
<evidence type="ECO:0000256" key="1">
    <source>
        <dbReference type="ARBA" id="ARBA00023015"/>
    </source>
</evidence>
<dbReference type="GO" id="GO:0003700">
    <property type="term" value="F:DNA-binding transcription factor activity"/>
    <property type="evidence" value="ECO:0007669"/>
    <property type="project" value="InterPro"/>
</dbReference>
<dbReference type="CDD" id="cd05013">
    <property type="entry name" value="SIS_RpiR"/>
    <property type="match status" value="1"/>
</dbReference>
<dbReference type="InterPro" id="IPR035472">
    <property type="entry name" value="RpiR-like_SIS"/>
</dbReference>
<dbReference type="SUPFAM" id="SSF53697">
    <property type="entry name" value="SIS domain"/>
    <property type="match status" value="1"/>
</dbReference>
<dbReference type="AlphaFoldDB" id="A0A168Q378"/>
<keyword evidence="1" id="KW-0805">Transcription regulation</keyword>
<comment type="caution">
    <text evidence="6">The sequence shown here is derived from an EMBL/GenBank/DDBJ whole genome shotgun (WGS) entry which is preliminary data.</text>
</comment>
<dbReference type="Pfam" id="PF01418">
    <property type="entry name" value="HTH_6"/>
    <property type="match status" value="1"/>
</dbReference>
<keyword evidence="2" id="KW-0238">DNA-binding</keyword>
<evidence type="ECO:0000256" key="3">
    <source>
        <dbReference type="ARBA" id="ARBA00023163"/>
    </source>
</evidence>
<evidence type="ECO:0000256" key="2">
    <source>
        <dbReference type="ARBA" id="ARBA00023125"/>
    </source>
</evidence>
<proteinExistence type="predicted"/>
<evidence type="ECO:0000313" key="6">
    <source>
        <dbReference type="EMBL" id="OAB47340.1"/>
    </source>
</evidence>
<evidence type="ECO:0000313" key="7">
    <source>
        <dbReference type="Proteomes" id="UP000077355"/>
    </source>
</evidence>
<evidence type="ECO:0000259" key="5">
    <source>
        <dbReference type="PROSITE" id="PS51464"/>
    </source>
</evidence>
<evidence type="ECO:0008006" key="8">
    <source>
        <dbReference type="Google" id="ProtNLM"/>
    </source>
</evidence>
<dbReference type="InterPro" id="IPR036388">
    <property type="entry name" value="WH-like_DNA-bd_sf"/>
</dbReference>
<keyword evidence="3" id="KW-0804">Transcription</keyword>
<dbReference type="InterPro" id="IPR001347">
    <property type="entry name" value="SIS_dom"/>
</dbReference>
<dbReference type="RefSeq" id="WP_068647717.1">
    <property type="nucleotide sequence ID" value="NZ_CP043611.1"/>
</dbReference>
<dbReference type="PANTHER" id="PTHR30514">
    <property type="entry name" value="GLUCOKINASE"/>
    <property type="match status" value="1"/>
</dbReference>